<dbReference type="SMART" id="SM00242">
    <property type="entry name" value="MYSc"/>
    <property type="match status" value="1"/>
</dbReference>
<dbReference type="GO" id="GO:0016459">
    <property type="term" value="C:myosin complex"/>
    <property type="evidence" value="ECO:0007669"/>
    <property type="project" value="UniProtKB-KW"/>
</dbReference>
<proteinExistence type="inferred from homology"/>
<evidence type="ECO:0000256" key="6">
    <source>
        <dbReference type="PROSITE-ProRule" id="PRU00782"/>
    </source>
</evidence>
<feature type="region of interest" description="Actin-binding" evidence="6">
    <location>
        <begin position="755"/>
        <end position="777"/>
    </location>
</feature>
<dbReference type="GO" id="GO:0000146">
    <property type="term" value="F:microfilament motor activity"/>
    <property type="evidence" value="ECO:0007669"/>
    <property type="project" value="TreeGrafter"/>
</dbReference>
<dbReference type="CDD" id="cd00124">
    <property type="entry name" value="MYSc"/>
    <property type="match status" value="1"/>
</dbReference>
<dbReference type="CDD" id="cd23767">
    <property type="entry name" value="IQCD"/>
    <property type="match status" value="1"/>
</dbReference>
<evidence type="ECO:0000256" key="3">
    <source>
        <dbReference type="ARBA" id="ARBA00023123"/>
    </source>
</evidence>
<dbReference type="PRINTS" id="PR00193">
    <property type="entry name" value="MYOSINHEAVY"/>
</dbReference>
<feature type="region of interest" description="Disordered" evidence="8">
    <location>
        <begin position="1"/>
        <end position="48"/>
    </location>
</feature>
<evidence type="ECO:0000259" key="9">
    <source>
        <dbReference type="PROSITE" id="PS51456"/>
    </source>
</evidence>
<dbReference type="EMBL" id="HBHY01007507">
    <property type="protein sequence ID" value="CAE0134240.1"/>
    <property type="molecule type" value="Transcribed_RNA"/>
</dbReference>
<dbReference type="Gene3D" id="3.40.850.10">
    <property type="entry name" value="Kinesin motor domain"/>
    <property type="match status" value="1"/>
</dbReference>
<dbReference type="AlphaFoldDB" id="A0A7S3BFY4"/>
<sequence length="1108" mass="117811">MGGKRARKARARARADRAPAVHPAPDLAVDTSPEGPRHGAAADGAAVPAPRPAAGRMVAAGAPVWLKSVGGAAGGAAGEATPAPWVPAVVLATGEGGAIVAQRTDAGSQGEGGVVEVPEAGGWALREPLASSEGAPDCANLQFLNEPSLLENLQERYAQGHIYTRAGEILIAVNPYKELYIYGDEARARYVDFVGDSDDANAPHVYFTAMAAFRAMMRDSRGQSVLVSGESGAGKTESTKLIMRFLSSVAGHDASGAADVDNAALSSSLPPDSASVCERVLATNPVLEAFGNAKTVRNDNSSRFGKYVELRFDRSGFLTGAHIRTYLLERSRVVRPPRGERTYHAFYQAAAGGGAGVLADSSVLKEGGAGTSPAAFKVLHLSGCDAVKGLEDSRELKQTLECMETLGIAPSTARQVFRALWGLLHLSNVELVRPDDASEETPLAALDQATLGALDMAAAALGCDPDALRVAISSRKIHAAGEVYTKQLRPDDAVLSRESLSKVLYCRLFGWIVARLNAALRDTSLGAGSQSALNLPGLEDGLHERSTIGILDIYGFESFDVNSLEQLCINYANEHLQALFNEFVFKVQQEEYLAEGICWESIAWPDNSDVINLIERGILPLLDDGARISGNDESFVAALLAADLPTARFREVRRARHEQFCVVHFAGIVTYSATGFLSKNKEYTIAEHAALLRSCTLPILGELFNVAAPGSADESGAGDGTRGDEGDSGSGRAPQSARGGSNKFTSVCLSFKTQLRELMRSLASTDPHFVRCIKPNCVQAPGLFEAPLVLDQLRSGGVLEAVRVMQAGFPARRAYAVFADRYRVLMTGAAAAAPGEVPRDVVEGVMASLGLHADAQFGRTKVFLRAGHLPVLETALRVTLHDAVLRIQALVRGARRRRDFLALCAASRLAQRRWRGVLGRRVARNAREQRAAVIIQRCLRAAWCARRVRAATRIQAMWRMSVQRRASAATLQAILILQAACRARFACAEARGRRVALRETAAAVTQANGLRAELEAERERGEALAREVAALTAALEAASAAAANTGALDAELRRRLAAEARADELENIVADANRRAELAAQAAASAAGAYLAFVAPAITATPLRVAHG</sequence>
<feature type="compositionally biased region" description="Low complexity" evidence="8">
    <location>
        <begin position="38"/>
        <end position="48"/>
    </location>
</feature>
<dbReference type="InterPro" id="IPR000048">
    <property type="entry name" value="IQ_motif_EF-hand-BS"/>
</dbReference>
<dbReference type="GO" id="GO:0030048">
    <property type="term" value="P:actin filament-based movement"/>
    <property type="evidence" value="ECO:0007669"/>
    <property type="project" value="UniProtKB-ARBA"/>
</dbReference>
<dbReference type="PANTHER" id="PTHR13140:SF706">
    <property type="entry name" value="DILUTE CLASS UNCONVENTIONAL MYOSIN, ISOFORM C"/>
    <property type="match status" value="1"/>
</dbReference>
<dbReference type="PANTHER" id="PTHR13140">
    <property type="entry name" value="MYOSIN"/>
    <property type="match status" value="1"/>
</dbReference>
<evidence type="ECO:0000313" key="10">
    <source>
        <dbReference type="EMBL" id="CAE0134240.1"/>
    </source>
</evidence>
<keyword evidence="2 6" id="KW-0067">ATP-binding</keyword>
<dbReference type="SMART" id="SM00015">
    <property type="entry name" value="IQ"/>
    <property type="match status" value="3"/>
</dbReference>
<comment type="similarity">
    <text evidence="6">Belongs to the TRAFAC class myosin-kinesin ATPase superfamily. Myosin family.</text>
</comment>
<dbReference type="InterPro" id="IPR027417">
    <property type="entry name" value="P-loop_NTPase"/>
</dbReference>
<dbReference type="InterPro" id="IPR001609">
    <property type="entry name" value="Myosin_head_motor_dom-like"/>
</dbReference>
<dbReference type="GO" id="GO:0005524">
    <property type="term" value="F:ATP binding"/>
    <property type="evidence" value="ECO:0007669"/>
    <property type="project" value="UniProtKB-UniRule"/>
</dbReference>
<keyword evidence="1 6" id="KW-0547">Nucleotide-binding</keyword>
<dbReference type="Gene3D" id="1.20.120.720">
    <property type="entry name" value="Myosin VI head, motor domain, U50 subdomain"/>
    <property type="match status" value="1"/>
</dbReference>
<dbReference type="SUPFAM" id="SSF52540">
    <property type="entry name" value="P-loop containing nucleoside triphosphate hydrolases"/>
    <property type="match status" value="1"/>
</dbReference>
<evidence type="ECO:0000256" key="7">
    <source>
        <dbReference type="SAM" id="Coils"/>
    </source>
</evidence>
<feature type="domain" description="Myosin motor" evidence="9">
    <location>
        <begin position="133"/>
        <end position="877"/>
    </location>
</feature>
<dbReference type="Gene3D" id="1.10.10.820">
    <property type="match status" value="1"/>
</dbReference>
<dbReference type="GO" id="GO:0007015">
    <property type="term" value="P:actin filament organization"/>
    <property type="evidence" value="ECO:0007669"/>
    <property type="project" value="TreeGrafter"/>
</dbReference>
<evidence type="ECO:0000256" key="1">
    <source>
        <dbReference type="ARBA" id="ARBA00022741"/>
    </source>
</evidence>
<dbReference type="GO" id="GO:0005737">
    <property type="term" value="C:cytoplasm"/>
    <property type="evidence" value="ECO:0007669"/>
    <property type="project" value="TreeGrafter"/>
</dbReference>
<organism evidence="10">
    <name type="scientific">Prasinoderma singulare</name>
    <dbReference type="NCBI Taxonomy" id="676789"/>
    <lineage>
        <taxon>Eukaryota</taxon>
        <taxon>Viridiplantae</taxon>
        <taxon>Prasinodermophyta</taxon>
        <taxon>Prasinodermophyceae</taxon>
        <taxon>Prasinodermales</taxon>
        <taxon>Prasinodermaceae</taxon>
        <taxon>Prasinoderma</taxon>
    </lineage>
</organism>
<dbReference type="InterPro" id="IPR036961">
    <property type="entry name" value="Kinesin_motor_dom_sf"/>
</dbReference>
<dbReference type="GO" id="GO:0016020">
    <property type="term" value="C:membrane"/>
    <property type="evidence" value="ECO:0007669"/>
    <property type="project" value="TreeGrafter"/>
</dbReference>
<dbReference type="Pfam" id="PF00063">
    <property type="entry name" value="Myosin_head"/>
    <property type="match status" value="1"/>
</dbReference>
<reference evidence="10" key="1">
    <citation type="submission" date="2021-01" db="EMBL/GenBank/DDBJ databases">
        <authorList>
            <person name="Corre E."/>
            <person name="Pelletier E."/>
            <person name="Niang G."/>
            <person name="Scheremetjew M."/>
            <person name="Finn R."/>
            <person name="Kale V."/>
            <person name="Holt S."/>
            <person name="Cochrane G."/>
            <person name="Meng A."/>
            <person name="Brown T."/>
            <person name="Cohen L."/>
        </authorList>
    </citation>
    <scope>NUCLEOTIDE SEQUENCE</scope>
    <source>
        <strain evidence="10">RCC927</strain>
    </source>
</reference>
<feature type="region of interest" description="Disordered" evidence="8">
    <location>
        <begin position="711"/>
        <end position="742"/>
    </location>
</feature>
<keyword evidence="3 6" id="KW-0518">Myosin</keyword>
<feature type="compositionally biased region" description="Basic residues" evidence="8">
    <location>
        <begin position="1"/>
        <end position="12"/>
    </location>
</feature>
<keyword evidence="5 6" id="KW-0009">Actin-binding</keyword>
<gene>
    <name evidence="10" type="ORF">PSIN1315_LOCUS4858</name>
</gene>
<protein>
    <recommendedName>
        <fullName evidence="9">Myosin motor domain-containing protein</fullName>
    </recommendedName>
</protein>
<feature type="binding site" evidence="6">
    <location>
        <begin position="229"/>
        <end position="236"/>
    </location>
    <ligand>
        <name>ATP</name>
        <dbReference type="ChEBI" id="CHEBI:30616"/>
    </ligand>
</feature>
<evidence type="ECO:0000256" key="8">
    <source>
        <dbReference type="SAM" id="MobiDB-lite"/>
    </source>
</evidence>
<evidence type="ECO:0000256" key="4">
    <source>
        <dbReference type="ARBA" id="ARBA00023175"/>
    </source>
</evidence>
<keyword evidence="7" id="KW-0175">Coiled coil</keyword>
<accession>A0A7S3BFY4</accession>
<dbReference type="PROSITE" id="PS51456">
    <property type="entry name" value="MYOSIN_MOTOR"/>
    <property type="match status" value="1"/>
</dbReference>
<dbReference type="Gene3D" id="6.20.240.20">
    <property type="match status" value="1"/>
</dbReference>
<evidence type="ECO:0000256" key="2">
    <source>
        <dbReference type="ARBA" id="ARBA00022840"/>
    </source>
</evidence>
<feature type="coiled-coil region" evidence="7">
    <location>
        <begin position="997"/>
        <end position="1082"/>
    </location>
</feature>
<keyword evidence="4 6" id="KW-0505">Motor protein</keyword>
<dbReference type="Gene3D" id="1.20.5.190">
    <property type="match status" value="1"/>
</dbReference>
<evidence type="ECO:0000256" key="5">
    <source>
        <dbReference type="ARBA" id="ARBA00023203"/>
    </source>
</evidence>
<dbReference type="GO" id="GO:0051015">
    <property type="term" value="F:actin filament binding"/>
    <property type="evidence" value="ECO:0007669"/>
    <property type="project" value="TreeGrafter"/>
</dbReference>
<dbReference type="PROSITE" id="PS50096">
    <property type="entry name" value="IQ"/>
    <property type="match status" value="2"/>
</dbReference>
<name>A0A7S3BFY4_9VIRI</name>
<dbReference type="Gene3D" id="1.20.58.530">
    <property type="match status" value="1"/>
</dbReference>